<dbReference type="AlphaFoldDB" id="C7GCU7"/>
<name>C7GCU7_9FIRM</name>
<dbReference type="Proteomes" id="UP000004828">
    <property type="component" value="Unassembled WGS sequence"/>
</dbReference>
<comment type="caution">
    <text evidence="1">The sequence shown here is derived from an EMBL/GenBank/DDBJ whole genome shotgun (WGS) entry which is preliminary data.</text>
</comment>
<sequence>MMRNIWILRTNAGGAYCTQYFIHANRMQNVVCDNKPACRTCSLFATSQIKFRVAHIKVFAVKFFLNQAEAFTETLEMHDFALAQKTDRFTDFRIFDKT</sequence>
<gene>
    <name evidence="1" type="ORF">ROSINTL182_07747</name>
</gene>
<dbReference type="HOGENOM" id="CLU_2331914_0_0_9"/>
<reference evidence="1 2" key="1">
    <citation type="submission" date="2009-08" db="EMBL/GenBank/DDBJ databases">
        <authorList>
            <person name="Weinstock G."/>
            <person name="Sodergren E."/>
            <person name="Clifton S."/>
            <person name="Fulton L."/>
            <person name="Fulton B."/>
            <person name="Courtney L."/>
            <person name="Fronick C."/>
            <person name="Harrison M."/>
            <person name="Strong C."/>
            <person name="Farmer C."/>
            <person name="Delahaunty K."/>
            <person name="Markovic C."/>
            <person name="Hall O."/>
            <person name="Minx P."/>
            <person name="Tomlinson C."/>
            <person name="Mitreva M."/>
            <person name="Nelson J."/>
            <person name="Hou S."/>
            <person name="Wollam A."/>
            <person name="Pepin K.H."/>
            <person name="Johnson M."/>
            <person name="Bhonagiri V."/>
            <person name="Nash W.E."/>
            <person name="Warren W."/>
            <person name="Chinwalla A."/>
            <person name="Mardis E.R."/>
            <person name="Wilson R.K."/>
        </authorList>
    </citation>
    <scope>NUCLEOTIDE SEQUENCE [LARGE SCALE GENOMIC DNA]</scope>
    <source>
        <strain evidence="1 2">L1-82</strain>
    </source>
</reference>
<proteinExistence type="predicted"/>
<organism evidence="1 2">
    <name type="scientific">Roseburia intestinalis L1-82</name>
    <dbReference type="NCBI Taxonomy" id="536231"/>
    <lineage>
        <taxon>Bacteria</taxon>
        <taxon>Bacillati</taxon>
        <taxon>Bacillota</taxon>
        <taxon>Clostridia</taxon>
        <taxon>Lachnospirales</taxon>
        <taxon>Lachnospiraceae</taxon>
        <taxon>Roseburia</taxon>
    </lineage>
</organism>
<accession>C7GCU7</accession>
<protein>
    <submittedName>
        <fullName evidence="1">Uncharacterized protein</fullName>
    </submittedName>
</protein>
<evidence type="ECO:0000313" key="2">
    <source>
        <dbReference type="Proteomes" id="UP000004828"/>
    </source>
</evidence>
<dbReference type="EMBL" id="ABYJ02000137">
    <property type="protein sequence ID" value="EEV00356.1"/>
    <property type="molecule type" value="Genomic_DNA"/>
</dbReference>
<evidence type="ECO:0000313" key="1">
    <source>
        <dbReference type="EMBL" id="EEV00356.1"/>
    </source>
</evidence>